<evidence type="ECO:0000313" key="2">
    <source>
        <dbReference type="EMBL" id="BAB48083.1"/>
    </source>
</evidence>
<accession>Q98MN0</accession>
<feature type="region of interest" description="Disordered" evidence="1">
    <location>
        <begin position="36"/>
        <end position="78"/>
    </location>
</feature>
<dbReference type="Proteomes" id="UP000000552">
    <property type="component" value="Chromosome"/>
</dbReference>
<evidence type="ECO:0000313" key="3">
    <source>
        <dbReference type="Proteomes" id="UP000000552"/>
    </source>
</evidence>
<gene>
    <name evidence="2" type="ordered locus">msr0510</name>
</gene>
<dbReference type="KEGG" id="mlo:msr0510"/>
<proteinExistence type="predicted"/>
<dbReference type="AlphaFoldDB" id="Q98MN0"/>
<dbReference type="HOGENOM" id="CLU_2619587_0_0_5"/>
<reference evidence="2 3" key="1">
    <citation type="journal article" date="2000" name="DNA Res.">
        <title>Complete genome structure of the nitrogen-fixing symbiotic bacterium Mesorhizobium loti.</title>
        <authorList>
            <person name="Kaneko T."/>
            <person name="Nakamura Y."/>
            <person name="Sato S."/>
            <person name="Asamizu E."/>
            <person name="Kato T."/>
            <person name="Sasamoto S."/>
            <person name="Watanabe A."/>
            <person name="Idesawa K."/>
            <person name="Ishikawa A."/>
            <person name="Kawashima K."/>
            <person name="Kimura T."/>
            <person name="Kishida Y."/>
            <person name="Kiyokawa C."/>
            <person name="Kohara M."/>
            <person name="Matsumoto M."/>
            <person name="Matsuno A."/>
            <person name="Mochizuki Y."/>
            <person name="Nakayama S."/>
            <person name="Nakazaki N."/>
            <person name="Shimpo S."/>
            <person name="Sugimoto M."/>
            <person name="Takeuchi C."/>
            <person name="Yamada M."/>
            <person name="Tabata S."/>
        </authorList>
    </citation>
    <scope>NUCLEOTIDE SEQUENCE [LARGE SCALE GENOMIC DNA]</scope>
    <source>
        <strain evidence="3">LMG 29417 / CECT 9101 / MAFF 303099</strain>
    </source>
</reference>
<dbReference type="EMBL" id="BA000012">
    <property type="protein sequence ID" value="BAB48083.1"/>
    <property type="molecule type" value="Genomic_DNA"/>
</dbReference>
<evidence type="ECO:0000256" key="1">
    <source>
        <dbReference type="SAM" id="MobiDB-lite"/>
    </source>
</evidence>
<sequence length="78" mass="8579">MAGHDTRMSRIAALINPHELTYMLLDWQVWWPASHRKPETDLGASGNSANTDCRNRSGGADRGAGFRRCRLPGDAGRA</sequence>
<protein>
    <submittedName>
        <fullName evidence="2">Msr0510 protein</fullName>
    </submittedName>
</protein>
<name>Q98MN0_RHILO</name>
<organism evidence="2 3">
    <name type="scientific">Mesorhizobium japonicum (strain LMG 29417 / CECT 9101 / MAFF 303099)</name>
    <name type="common">Mesorhizobium loti (strain MAFF 303099)</name>
    <dbReference type="NCBI Taxonomy" id="266835"/>
    <lineage>
        <taxon>Bacteria</taxon>
        <taxon>Pseudomonadati</taxon>
        <taxon>Pseudomonadota</taxon>
        <taxon>Alphaproteobacteria</taxon>
        <taxon>Hyphomicrobiales</taxon>
        <taxon>Phyllobacteriaceae</taxon>
        <taxon>Mesorhizobium</taxon>
    </lineage>
</organism>